<dbReference type="SUPFAM" id="SSF69322">
    <property type="entry name" value="Tricorn protease domain 2"/>
    <property type="match status" value="1"/>
</dbReference>
<dbReference type="GO" id="GO:0008270">
    <property type="term" value="F:zinc ion binding"/>
    <property type="evidence" value="ECO:0007669"/>
    <property type="project" value="UniProtKB-KW"/>
</dbReference>
<dbReference type="InterPro" id="IPR045111">
    <property type="entry name" value="Vps41/Vps8"/>
</dbReference>
<dbReference type="GO" id="GO:0034058">
    <property type="term" value="P:endosomal vesicle fusion"/>
    <property type="evidence" value="ECO:0007669"/>
    <property type="project" value="TreeGrafter"/>
</dbReference>
<name>A0A8D8S560_9HEMI</name>
<dbReference type="GO" id="GO:0009267">
    <property type="term" value="P:cellular response to starvation"/>
    <property type="evidence" value="ECO:0007669"/>
    <property type="project" value="TreeGrafter"/>
</dbReference>
<dbReference type="InterPro" id="IPR011990">
    <property type="entry name" value="TPR-like_helical_dom_sf"/>
</dbReference>
<sequence length="811" mass="93552">MTPTLFSSPQFICMGTEWGRVHLLDHQGNSIKNQPLHHHSVCVSSISIDLSGEYIASCSHDGKVYVYGLCSANDDMNVNLQTLLTSVQINPHYKKSSKRFVTGDSKLILHEKTILSRVRSTTLCDASMEGGVINMSWASQFIAWATNVGMRVYDIQARTSLGLIKWRRNTSISPDQVKCSLVWAADERSLLVGWMSTICVCIVRKRNASELPSRDLPEHIVEQVAFIQTDYIVCGLGPLSPEELVVLGYYPHDPESEDPERPQILVYETSSKQVISTDSLTLRGYEQYTAKDYQLVCLIEETRFTIVSPKDIVVANPYDADDRVEWLIDHNKFEEAMEAVIAKEKYLQRNSMLDVGRKYLDHLLFMQEYELAGEVCKKVLGTNKTLWEEEVYKFARVHELRKISRHLPQGHYKLDPHIYEMVLFEYLQLEPEGFLDLVKEWPPDLYKVSAIINAVLEHMIKSDMADKDIVLEALAILYSHSHKYDKALALYLKLKHRGVFEMIQKHDLYNVVHDMIEQLMDLDLEQSIAMLTEKDKGENVIVTKLKIPSNVVVTKLEHNPMYLYLYLDAQEKQDGIKKYHGILVRLYAEYCRDNLLPLLKRSDTYPIREALNICKTNNYIPEMVYLLGRIGNTKEALSLIMSELKDIQQAITFCQEHDDTDLWQDLINYALAKPEYITYLLQRIGMFVDPRILVERIQDRMEIAGLKYSLVKMMRDYNLQVSVQEGCKKILVSDFFNLQERLVSLQSRGIVVDSSSVCAWCDQQLMSSQLVSRIITFNCKHSYHELCLPTYNMEKCRICSTERLPEPRSLL</sequence>
<keyword evidence="4" id="KW-0653">Protein transport</keyword>
<protein>
    <submittedName>
        <fullName evidence="8">Vacuolar protein sorting-associated protein 41 homolog</fullName>
    </submittedName>
</protein>
<keyword evidence="2 5" id="KW-0479">Metal-binding</keyword>
<evidence type="ECO:0000313" key="8">
    <source>
        <dbReference type="EMBL" id="CAG6663216.1"/>
    </source>
</evidence>
<evidence type="ECO:0000259" key="7">
    <source>
        <dbReference type="PROSITE" id="PS50089"/>
    </source>
</evidence>
<reference evidence="8" key="1">
    <citation type="submission" date="2021-05" db="EMBL/GenBank/DDBJ databases">
        <authorList>
            <person name="Alioto T."/>
            <person name="Alioto T."/>
            <person name="Gomez Garrido J."/>
        </authorList>
    </citation>
    <scope>NUCLEOTIDE SEQUENCE</scope>
</reference>
<dbReference type="AlphaFoldDB" id="A0A8D8S560"/>
<dbReference type="GO" id="GO:0016236">
    <property type="term" value="P:macroautophagy"/>
    <property type="evidence" value="ECO:0007669"/>
    <property type="project" value="TreeGrafter"/>
</dbReference>
<dbReference type="InterPro" id="IPR015943">
    <property type="entry name" value="WD40/YVTN_repeat-like_dom_sf"/>
</dbReference>
<evidence type="ECO:0000256" key="3">
    <source>
        <dbReference type="ARBA" id="ARBA00022833"/>
    </source>
</evidence>
<dbReference type="GO" id="GO:0030897">
    <property type="term" value="C:HOPS complex"/>
    <property type="evidence" value="ECO:0007669"/>
    <property type="project" value="TreeGrafter"/>
</dbReference>
<dbReference type="PROSITE" id="PS50089">
    <property type="entry name" value="ZF_RING_2"/>
    <property type="match status" value="1"/>
</dbReference>
<dbReference type="InterPro" id="IPR001841">
    <property type="entry name" value="Znf_RING"/>
</dbReference>
<dbReference type="PANTHER" id="PTHR12616:SF1">
    <property type="entry name" value="VACUOLAR PROTEIN SORTING-ASSOCIATED PROTEIN 41 HOMOLOG"/>
    <property type="match status" value="1"/>
</dbReference>
<dbReference type="GO" id="GO:0006623">
    <property type="term" value="P:protein targeting to vacuole"/>
    <property type="evidence" value="ECO:0007669"/>
    <property type="project" value="InterPro"/>
</dbReference>
<evidence type="ECO:0000256" key="1">
    <source>
        <dbReference type="ARBA" id="ARBA00022448"/>
    </source>
</evidence>
<dbReference type="InterPro" id="IPR057780">
    <property type="entry name" value="Beta-prop_Vps41"/>
</dbReference>
<proteinExistence type="predicted"/>
<keyword evidence="1" id="KW-0813">Transport</keyword>
<organism evidence="8">
    <name type="scientific">Cacopsylla melanoneura</name>
    <dbReference type="NCBI Taxonomy" id="428564"/>
    <lineage>
        <taxon>Eukaryota</taxon>
        <taxon>Metazoa</taxon>
        <taxon>Ecdysozoa</taxon>
        <taxon>Arthropoda</taxon>
        <taxon>Hexapoda</taxon>
        <taxon>Insecta</taxon>
        <taxon>Pterygota</taxon>
        <taxon>Neoptera</taxon>
        <taxon>Paraneoptera</taxon>
        <taxon>Hemiptera</taxon>
        <taxon>Sternorrhyncha</taxon>
        <taxon>Psylloidea</taxon>
        <taxon>Psyllidae</taxon>
        <taxon>Psyllinae</taxon>
        <taxon>Cacopsylla</taxon>
    </lineage>
</organism>
<feature type="domain" description="RING-type" evidence="7">
    <location>
        <begin position="758"/>
        <end position="800"/>
    </location>
</feature>
<dbReference type="PROSITE" id="PS50236">
    <property type="entry name" value="CHCR"/>
    <property type="match status" value="1"/>
</dbReference>
<evidence type="ECO:0000256" key="6">
    <source>
        <dbReference type="PROSITE-ProRule" id="PRU01006"/>
    </source>
</evidence>
<keyword evidence="2 5" id="KW-0863">Zinc-finger</keyword>
<dbReference type="GO" id="GO:0005770">
    <property type="term" value="C:late endosome"/>
    <property type="evidence" value="ECO:0007669"/>
    <property type="project" value="TreeGrafter"/>
</dbReference>
<dbReference type="Pfam" id="PF23411">
    <property type="entry name" value="Beta-prop_Vps41"/>
    <property type="match status" value="1"/>
</dbReference>
<accession>A0A8D8S560</accession>
<evidence type="ECO:0000256" key="2">
    <source>
        <dbReference type="ARBA" id="ARBA00022771"/>
    </source>
</evidence>
<evidence type="ECO:0000256" key="5">
    <source>
        <dbReference type="PROSITE-ProRule" id="PRU00175"/>
    </source>
</evidence>
<dbReference type="PANTHER" id="PTHR12616">
    <property type="entry name" value="VACUOLAR PROTEIN SORTING VPS41"/>
    <property type="match status" value="1"/>
</dbReference>
<keyword evidence="3" id="KW-0862">Zinc</keyword>
<feature type="repeat" description="CHCR" evidence="6">
    <location>
        <begin position="540"/>
        <end position="679"/>
    </location>
</feature>
<dbReference type="InterPro" id="IPR000547">
    <property type="entry name" value="Clathrin_H-chain/VPS_repeat"/>
</dbReference>
<dbReference type="EMBL" id="HBUF01204781">
    <property type="protein sequence ID" value="CAG6663216.1"/>
    <property type="molecule type" value="Transcribed_RNA"/>
</dbReference>
<dbReference type="SMART" id="SM00299">
    <property type="entry name" value="CLH"/>
    <property type="match status" value="1"/>
</dbReference>
<evidence type="ECO:0000256" key="4">
    <source>
        <dbReference type="ARBA" id="ARBA00022927"/>
    </source>
</evidence>
<dbReference type="Gene3D" id="1.25.40.10">
    <property type="entry name" value="Tetratricopeptide repeat domain"/>
    <property type="match status" value="1"/>
</dbReference>
<dbReference type="Pfam" id="PF23556">
    <property type="entry name" value="TPR_Vps41"/>
    <property type="match status" value="1"/>
</dbReference>
<dbReference type="Gene3D" id="2.130.10.10">
    <property type="entry name" value="YVTN repeat-like/Quinoprotein amine dehydrogenase"/>
    <property type="match status" value="1"/>
</dbReference>